<gene>
    <name evidence="2" type="ORF">RAG0_00153</name>
</gene>
<evidence type="ECO:0008006" key="4">
    <source>
        <dbReference type="Google" id="ProtNLM"/>
    </source>
</evidence>
<reference evidence="3" key="1">
    <citation type="submission" date="2016-03" db="EMBL/GenBank/DDBJ databases">
        <authorList>
            <person name="Guldener U."/>
        </authorList>
    </citation>
    <scope>NUCLEOTIDE SEQUENCE [LARGE SCALE GENOMIC DNA]</scope>
    <source>
        <strain evidence="3">04CH-RAC-A.6.1</strain>
    </source>
</reference>
<dbReference type="Gene3D" id="3.90.470.20">
    <property type="entry name" value="4'-phosphopantetheinyl transferase domain"/>
    <property type="match status" value="2"/>
</dbReference>
<dbReference type="SUPFAM" id="SSF56214">
    <property type="entry name" value="4'-phosphopantetheinyl transferase"/>
    <property type="match status" value="1"/>
</dbReference>
<dbReference type="EMBL" id="FJUX01000001">
    <property type="protein sequence ID" value="CZS88405.1"/>
    <property type="molecule type" value="Genomic_DNA"/>
</dbReference>
<name>A0A1E1JR97_9HELO</name>
<dbReference type="OrthoDB" id="15433at2759"/>
<evidence type="ECO:0000313" key="3">
    <source>
        <dbReference type="Proteomes" id="UP000178912"/>
    </source>
</evidence>
<dbReference type="GO" id="GO:0000287">
    <property type="term" value="F:magnesium ion binding"/>
    <property type="evidence" value="ECO:0007669"/>
    <property type="project" value="InterPro"/>
</dbReference>
<evidence type="ECO:0000313" key="2">
    <source>
        <dbReference type="EMBL" id="CZS88405.1"/>
    </source>
</evidence>
<protein>
    <recommendedName>
        <fullName evidence="4">4'-phosphopantetheinyl transferase domain-containing protein</fullName>
    </recommendedName>
</protein>
<keyword evidence="3" id="KW-1185">Reference proteome</keyword>
<evidence type="ECO:0000256" key="1">
    <source>
        <dbReference type="SAM" id="MobiDB-lite"/>
    </source>
</evidence>
<proteinExistence type="predicted"/>
<feature type="region of interest" description="Disordered" evidence="1">
    <location>
        <begin position="222"/>
        <end position="264"/>
    </location>
</feature>
<dbReference type="GO" id="GO:0008897">
    <property type="term" value="F:holo-[acyl-carrier-protein] synthase activity"/>
    <property type="evidence" value="ECO:0007669"/>
    <property type="project" value="InterPro"/>
</dbReference>
<organism evidence="2 3">
    <name type="scientific">Rhynchosporium agropyri</name>
    <dbReference type="NCBI Taxonomy" id="914238"/>
    <lineage>
        <taxon>Eukaryota</taxon>
        <taxon>Fungi</taxon>
        <taxon>Dikarya</taxon>
        <taxon>Ascomycota</taxon>
        <taxon>Pezizomycotina</taxon>
        <taxon>Leotiomycetes</taxon>
        <taxon>Helotiales</taxon>
        <taxon>Ploettnerulaceae</taxon>
        <taxon>Rhynchosporium</taxon>
    </lineage>
</organism>
<accession>A0A1E1JR97</accession>
<dbReference type="AlphaFoldDB" id="A0A1E1JR97"/>
<sequence>MPPLPPCIPFPSPMRIGTDICQIDRILSILQGRHASVFVRKILRKEEIDEMGKRGMDRVIAQWNTFSGRKSKDLMDTDWKTATRTSDWKEMCKPPVLSSDSPSAAVPQRAEMIQSMVARQHDYDEDHDQNADEDAKLGKVWPKQNAEEIEREMERTDRALRVAARWLAGRFAAKEATMKAYTFRRLTYHSILILKPPPKEGVEGSVAPIAIVLDEEELRREAEEQKSEKKEREVKKEEMKERGKQRKLEKEKENEKEGSREMEIKKSAKKVLSKEAQLKEWVRELEARERRERIDRERGHLVLRMGTFRKEGDRDRLRNKDRVGSADEEAQVIVEGEQEDERLVSETTERQMEMEKARVGREVRISISHDGQYATAVCLAVDE</sequence>
<dbReference type="Proteomes" id="UP000178912">
    <property type="component" value="Unassembled WGS sequence"/>
</dbReference>
<dbReference type="InterPro" id="IPR037143">
    <property type="entry name" value="4-PPantetheinyl_Trfase_dom_sf"/>
</dbReference>